<evidence type="ECO:0000313" key="5">
    <source>
        <dbReference type="Proteomes" id="UP000279760"/>
    </source>
</evidence>
<proteinExistence type="predicted"/>
<dbReference type="GO" id="GO:0015833">
    <property type="term" value="P:peptide transport"/>
    <property type="evidence" value="ECO:0007669"/>
    <property type="project" value="TreeGrafter"/>
</dbReference>
<dbReference type="GO" id="GO:0003677">
    <property type="term" value="F:DNA binding"/>
    <property type="evidence" value="ECO:0007669"/>
    <property type="project" value="UniProtKB-KW"/>
</dbReference>
<dbReference type="InterPro" id="IPR000914">
    <property type="entry name" value="SBP_5_dom"/>
</dbReference>
<dbReference type="PANTHER" id="PTHR30290:SF72">
    <property type="entry name" value="HTH-TYPE TRANSCRIPTIONAL REGULATOR SGRR"/>
    <property type="match status" value="1"/>
</dbReference>
<evidence type="ECO:0000259" key="2">
    <source>
        <dbReference type="Pfam" id="PF00496"/>
    </source>
</evidence>
<dbReference type="Pfam" id="PF00496">
    <property type="entry name" value="SBP_bac_5"/>
    <property type="match status" value="1"/>
</dbReference>
<feature type="domain" description="Transcriptional regulator SgrR N-terminal HTH" evidence="3">
    <location>
        <begin position="6"/>
        <end position="117"/>
    </location>
</feature>
<sequence length="534" mass="61747">MAADRRKLELYENLFKQLGPGDHRITIGSIAEHFQCSERHARTLLNQMETKQWLSWTPLRGRGMKGKLVCLQEPIEACYKEVEQATVEGNYDLAHRLIGFNNRNVASGLKQYLTHATTASEDTIFAPFHRKLSWLHPHHTMERTERHLIHEVFQTLVNFRGTELSGNLAHAWESDDEKINWVFYLRSGVVFHDQSPVTSNEVVESLKALTLSPYWRALYDHIADITSHAANQIQITLKHPDPHLPKLLSRAEASIMPKQFIYRAESHFKPIGSGPFMVDVSSEKLLRLKRNPNFCGQSALVEHIELWIHKEWAEDKKCAENFFFLSNEQVQYTASTSDIGYFFLLINNRALQNSSFQHSLERLFNDQLDSPIPCDRHVDFCFENNNENRWFSRKLVSALKQQNFTATGTQVVYGHPAPKQDLAIGGIRLEGDRTTSLIAFFKLYPYWQANLTWKQQDHLKHTLSAARSEADTSKQKQILDALLTWLHKNHVLTIIKSEDLCLSIPSRIRGVEINSIGWCDFSKLWIKQRIIRSH</sequence>
<dbReference type="InterPro" id="IPR025370">
    <property type="entry name" value="SgrR_HTH_N"/>
</dbReference>
<organism evidence="4 5">
    <name type="scientific">Vibrio mediterranei</name>
    <dbReference type="NCBI Taxonomy" id="689"/>
    <lineage>
        <taxon>Bacteria</taxon>
        <taxon>Pseudomonadati</taxon>
        <taxon>Pseudomonadota</taxon>
        <taxon>Gammaproteobacteria</taxon>
        <taxon>Vibrionales</taxon>
        <taxon>Vibrionaceae</taxon>
        <taxon>Vibrio</taxon>
    </lineage>
</organism>
<keyword evidence="1" id="KW-0238">DNA-binding</keyword>
<dbReference type="PANTHER" id="PTHR30290">
    <property type="entry name" value="PERIPLASMIC BINDING COMPONENT OF ABC TRANSPORTER"/>
    <property type="match status" value="1"/>
</dbReference>
<dbReference type="InterPro" id="IPR039424">
    <property type="entry name" value="SBP_5"/>
</dbReference>
<gene>
    <name evidence="4" type="ORF">ECB94_18440</name>
</gene>
<name>A0A3G4VEW1_9VIBR</name>
<protein>
    <submittedName>
        <fullName evidence="4">ABC transporter substrate-binding protein</fullName>
    </submittedName>
</protein>
<dbReference type="Gene3D" id="3.40.190.10">
    <property type="entry name" value="Periplasmic binding protein-like II"/>
    <property type="match status" value="1"/>
</dbReference>
<evidence type="ECO:0000313" key="4">
    <source>
        <dbReference type="EMBL" id="AYV23284.1"/>
    </source>
</evidence>
<dbReference type="RefSeq" id="WP_124941336.1">
    <property type="nucleotide sequence ID" value="NZ_CP033578.1"/>
</dbReference>
<dbReference type="AlphaFoldDB" id="A0A3G4VEW1"/>
<dbReference type="EMBL" id="CP033578">
    <property type="protein sequence ID" value="AYV23284.1"/>
    <property type="molecule type" value="Genomic_DNA"/>
</dbReference>
<reference evidence="4 5" key="1">
    <citation type="submission" date="2018-11" db="EMBL/GenBank/DDBJ databases">
        <title>Complete Genome Sequence of Vbrio mediterranei 117-T6: a Potential Pathogen Bacteria Isolated from the Conchocelis of Pyropia.</title>
        <authorList>
            <person name="Liu Q."/>
        </authorList>
    </citation>
    <scope>NUCLEOTIDE SEQUENCE [LARGE SCALE GENOMIC DNA]</scope>
    <source>
        <strain evidence="4 5">117-T6</strain>
    </source>
</reference>
<dbReference type="Proteomes" id="UP000279760">
    <property type="component" value="Chromosome 2"/>
</dbReference>
<accession>A0A3G4VEW1</accession>
<feature type="domain" description="Solute-binding protein family 5" evidence="2">
    <location>
        <begin position="164"/>
        <end position="310"/>
    </location>
</feature>
<dbReference type="Pfam" id="PF12793">
    <property type="entry name" value="SgrR_N"/>
    <property type="match status" value="1"/>
</dbReference>
<dbReference type="SUPFAM" id="SSF53850">
    <property type="entry name" value="Periplasmic binding protein-like II"/>
    <property type="match status" value="1"/>
</dbReference>
<dbReference type="GO" id="GO:1904680">
    <property type="term" value="F:peptide transmembrane transporter activity"/>
    <property type="evidence" value="ECO:0007669"/>
    <property type="project" value="TreeGrafter"/>
</dbReference>
<evidence type="ECO:0000256" key="1">
    <source>
        <dbReference type="ARBA" id="ARBA00023125"/>
    </source>
</evidence>
<evidence type="ECO:0000259" key="3">
    <source>
        <dbReference type="Pfam" id="PF12793"/>
    </source>
</evidence>